<gene>
    <name evidence="13" type="ORF">L798_08246</name>
</gene>
<accession>A0A067R3S3</accession>
<keyword evidence="5" id="KW-0808">Transferase</keyword>
<evidence type="ECO:0000313" key="14">
    <source>
        <dbReference type="Proteomes" id="UP000027135"/>
    </source>
</evidence>
<dbReference type="Proteomes" id="UP000027135">
    <property type="component" value="Unassembled WGS sequence"/>
</dbReference>
<dbReference type="GO" id="GO:0008270">
    <property type="term" value="F:zinc ion binding"/>
    <property type="evidence" value="ECO:0007669"/>
    <property type="project" value="UniProtKB-KW"/>
</dbReference>
<dbReference type="GO" id="GO:0005737">
    <property type="term" value="C:cytoplasm"/>
    <property type="evidence" value="ECO:0007669"/>
    <property type="project" value="TreeGrafter"/>
</dbReference>
<keyword evidence="8" id="KW-0833">Ubl conjugation pathway</keyword>
<evidence type="ECO:0000256" key="5">
    <source>
        <dbReference type="ARBA" id="ARBA00022679"/>
    </source>
</evidence>
<dbReference type="EC" id="2.3.2.27" evidence="4"/>
<evidence type="ECO:0000256" key="7">
    <source>
        <dbReference type="ARBA" id="ARBA00022771"/>
    </source>
</evidence>
<dbReference type="Pfam" id="PF21361">
    <property type="entry name" value="Sina_ZnF"/>
    <property type="match status" value="1"/>
</dbReference>
<dbReference type="InterPro" id="IPR004162">
    <property type="entry name" value="SINA-like_animal"/>
</dbReference>
<dbReference type="InterPro" id="IPR008974">
    <property type="entry name" value="TRAF-like"/>
</dbReference>
<dbReference type="EMBL" id="KK852717">
    <property type="protein sequence ID" value="KDR17817.1"/>
    <property type="molecule type" value="Genomic_DNA"/>
</dbReference>
<dbReference type="AlphaFoldDB" id="A0A067R3S3"/>
<evidence type="ECO:0000256" key="2">
    <source>
        <dbReference type="ARBA" id="ARBA00004906"/>
    </source>
</evidence>
<dbReference type="GO" id="GO:0043161">
    <property type="term" value="P:proteasome-mediated ubiquitin-dependent protein catabolic process"/>
    <property type="evidence" value="ECO:0007669"/>
    <property type="project" value="TreeGrafter"/>
</dbReference>
<dbReference type="eggNOG" id="KOG3002">
    <property type="taxonomic scope" value="Eukaryota"/>
</dbReference>
<proteinExistence type="inferred from homology"/>
<evidence type="ECO:0000259" key="11">
    <source>
        <dbReference type="PROSITE" id="PS50089"/>
    </source>
</evidence>
<protein>
    <recommendedName>
        <fullName evidence="4">RING-type E3 ubiquitin transferase</fullName>
        <ecNumber evidence="4">2.3.2.27</ecNumber>
    </recommendedName>
</protein>
<dbReference type="GO" id="GO:0061630">
    <property type="term" value="F:ubiquitin protein ligase activity"/>
    <property type="evidence" value="ECO:0007669"/>
    <property type="project" value="UniProtKB-EC"/>
</dbReference>
<dbReference type="Pfam" id="PF21362">
    <property type="entry name" value="Sina_RING"/>
    <property type="match status" value="1"/>
</dbReference>
<dbReference type="GO" id="GO:0031624">
    <property type="term" value="F:ubiquitin conjugating enzyme binding"/>
    <property type="evidence" value="ECO:0007669"/>
    <property type="project" value="TreeGrafter"/>
</dbReference>
<dbReference type="PANTHER" id="PTHR45877">
    <property type="entry name" value="E3 UBIQUITIN-PROTEIN LIGASE SIAH2"/>
    <property type="match status" value="1"/>
</dbReference>
<keyword evidence="7 10" id="KW-0863">Zinc-finger</keyword>
<evidence type="ECO:0000256" key="9">
    <source>
        <dbReference type="ARBA" id="ARBA00022833"/>
    </source>
</evidence>
<evidence type="ECO:0000256" key="3">
    <source>
        <dbReference type="ARBA" id="ARBA00009119"/>
    </source>
</evidence>
<keyword evidence="9" id="KW-0862">Zinc</keyword>
<keyword evidence="6" id="KW-0479">Metal-binding</keyword>
<comment type="catalytic activity">
    <reaction evidence="1">
        <text>S-ubiquitinyl-[E2 ubiquitin-conjugating enzyme]-L-cysteine + [acceptor protein]-L-lysine = [E2 ubiquitin-conjugating enzyme]-L-cysteine + N(6)-ubiquitinyl-[acceptor protein]-L-lysine.</text>
        <dbReference type="EC" id="2.3.2.27"/>
    </reaction>
</comment>
<sequence>MAPSLKELLEEVECPVCMEYMLPPIAMCMNGHSTCSTCREKLLTCPVCRCLFSKARSLLAENLVRKMRFPCRHSKRGCRKTFNFLCVRKHEDECGHRPIKCPFANVSTVQCPWVGKATSVKTHVRKMHYMPSSDFANITVYSQVPKFNQEYNEVEWLLPLFCMQDIFFMTIRVTENNAHFCLQHVGLRRKTPNYKYKVRIKNDDGPDNSVMYNAPKYTECEIEKIFKEKNCPVIKQEIWKKFLQEDGSLAYEVKIFQNS</sequence>
<feature type="domain" description="SIAH-type" evidence="12">
    <location>
        <begin position="66"/>
        <end position="129"/>
    </location>
</feature>
<name>A0A067R3S3_ZOONE</name>
<keyword evidence="14" id="KW-1185">Reference proteome</keyword>
<comment type="similarity">
    <text evidence="3">Belongs to the SINA (Seven in absentia) family.</text>
</comment>
<evidence type="ECO:0000256" key="6">
    <source>
        <dbReference type="ARBA" id="ARBA00022723"/>
    </source>
</evidence>
<dbReference type="Gene3D" id="2.60.210.10">
    <property type="entry name" value="Apoptosis, Tumor Necrosis Factor Receptor Associated Protein 2, Chain A"/>
    <property type="match status" value="1"/>
</dbReference>
<evidence type="ECO:0000256" key="8">
    <source>
        <dbReference type="ARBA" id="ARBA00022786"/>
    </source>
</evidence>
<dbReference type="FunFam" id="3.30.40.10:FF:000041">
    <property type="entry name" value="E3 ubiquitin-protein ligase SINAT3"/>
    <property type="match status" value="1"/>
</dbReference>
<dbReference type="InterPro" id="IPR049548">
    <property type="entry name" value="Sina-like_RING"/>
</dbReference>
<dbReference type="Gene3D" id="3.30.40.10">
    <property type="entry name" value="Zinc/RING finger domain, C3HC4 (zinc finger)"/>
    <property type="match status" value="2"/>
</dbReference>
<dbReference type="PROSITE" id="PS50089">
    <property type="entry name" value="ZF_RING_2"/>
    <property type="match status" value="1"/>
</dbReference>
<evidence type="ECO:0000256" key="4">
    <source>
        <dbReference type="ARBA" id="ARBA00012483"/>
    </source>
</evidence>
<reference evidence="13 14" key="1">
    <citation type="journal article" date="2014" name="Nat. Commun.">
        <title>Molecular traces of alternative social organization in a termite genome.</title>
        <authorList>
            <person name="Terrapon N."/>
            <person name="Li C."/>
            <person name="Robertson H.M."/>
            <person name="Ji L."/>
            <person name="Meng X."/>
            <person name="Booth W."/>
            <person name="Chen Z."/>
            <person name="Childers C.P."/>
            <person name="Glastad K.M."/>
            <person name="Gokhale K."/>
            <person name="Gowin J."/>
            <person name="Gronenberg W."/>
            <person name="Hermansen R.A."/>
            <person name="Hu H."/>
            <person name="Hunt B.G."/>
            <person name="Huylmans A.K."/>
            <person name="Khalil S.M."/>
            <person name="Mitchell R.D."/>
            <person name="Munoz-Torres M.C."/>
            <person name="Mustard J.A."/>
            <person name="Pan H."/>
            <person name="Reese J.T."/>
            <person name="Scharf M.E."/>
            <person name="Sun F."/>
            <person name="Vogel H."/>
            <person name="Xiao J."/>
            <person name="Yang W."/>
            <person name="Yang Z."/>
            <person name="Yang Z."/>
            <person name="Zhou J."/>
            <person name="Zhu J."/>
            <person name="Brent C.S."/>
            <person name="Elsik C.G."/>
            <person name="Goodisman M.A."/>
            <person name="Liberles D.A."/>
            <person name="Roe R.M."/>
            <person name="Vargo E.L."/>
            <person name="Vilcinskas A."/>
            <person name="Wang J."/>
            <person name="Bornberg-Bauer E."/>
            <person name="Korb J."/>
            <person name="Zhang G."/>
            <person name="Liebig J."/>
        </authorList>
    </citation>
    <scope>NUCLEOTIDE SEQUENCE [LARGE SCALE GENOMIC DNA]</scope>
    <source>
        <tissue evidence="13">Whole organism</tissue>
    </source>
</reference>
<dbReference type="PROSITE" id="PS51081">
    <property type="entry name" value="ZF_SIAH"/>
    <property type="match status" value="1"/>
</dbReference>
<dbReference type="PANTHER" id="PTHR45877:SF2">
    <property type="entry name" value="E3 UBIQUITIN-PROTEIN LIGASE SINA-RELATED"/>
    <property type="match status" value="1"/>
</dbReference>
<dbReference type="InterPro" id="IPR001841">
    <property type="entry name" value="Znf_RING"/>
</dbReference>
<dbReference type="GO" id="GO:0016567">
    <property type="term" value="P:protein ubiquitination"/>
    <property type="evidence" value="ECO:0007669"/>
    <property type="project" value="UniProtKB-UniPathway"/>
</dbReference>
<evidence type="ECO:0000256" key="10">
    <source>
        <dbReference type="PROSITE-ProRule" id="PRU00455"/>
    </source>
</evidence>
<dbReference type="InterPro" id="IPR013010">
    <property type="entry name" value="Znf_SIAH"/>
</dbReference>
<evidence type="ECO:0000313" key="13">
    <source>
        <dbReference type="EMBL" id="KDR17817.1"/>
    </source>
</evidence>
<dbReference type="InParanoid" id="A0A067R3S3"/>
<dbReference type="OMA" id="CRQAMTQ"/>
<evidence type="ECO:0000256" key="1">
    <source>
        <dbReference type="ARBA" id="ARBA00000900"/>
    </source>
</evidence>
<evidence type="ECO:0000259" key="12">
    <source>
        <dbReference type="PROSITE" id="PS51081"/>
    </source>
</evidence>
<dbReference type="UniPathway" id="UPA00143"/>
<feature type="domain" description="RING-type" evidence="11">
    <location>
        <begin position="14"/>
        <end position="49"/>
    </location>
</feature>
<dbReference type="SUPFAM" id="SSF49599">
    <property type="entry name" value="TRAF domain-like"/>
    <property type="match status" value="1"/>
</dbReference>
<organism evidence="13 14">
    <name type="scientific">Zootermopsis nevadensis</name>
    <name type="common">Dampwood termite</name>
    <dbReference type="NCBI Taxonomy" id="136037"/>
    <lineage>
        <taxon>Eukaryota</taxon>
        <taxon>Metazoa</taxon>
        <taxon>Ecdysozoa</taxon>
        <taxon>Arthropoda</taxon>
        <taxon>Hexapoda</taxon>
        <taxon>Insecta</taxon>
        <taxon>Pterygota</taxon>
        <taxon>Neoptera</taxon>
        <taxon>Polyneoptera</taxon>
        <taxon>Dictyoptera</taxon>
        <taxon>Blattodea</taxon>
        <taxon>Blattoidea</taxon>
        <taxon>Termitoidae</taxon>
        <taxon>Termopsidae</taxon>
        <taxon>Zootermopsis</taxon>
    </lineage>
</organism>
<dbReference type="SUPFAM" id="SSF57850">
    <property type="entry name" value="RING/U-box"/>
    <property type="match status" value="1"/>
</dbReference>
<dbReference type="InterPro" id="IPR013083">
    <property type="entry name" value="Znf_RING/FYVE/PHD"/>
</dbReference>
<comment type="pathway">
    <text evidence="2">Protein modification; protein ubiquitination.</text>
</comment>